<reference evidence="5 6" key="1">
    <citation type="journal article" date="2016" name="Int. J. Syst. Evol. Microbiol.">
        <title>Acidipila dinghuensis sp. nov., an acidobacterium isolated from forest soil.</title>
        <authorList>
            <person name="Jiang Y.W."/>
            <person name="Wang J."/>
            <person name="Chen M.H."/>
            <person name="Lv Y.Y."/>
            <person name="Qiu L.H."/>
        </authorList>
    </citation>
    <scope>NUCLEOTIDE SEQUENCE [LARGE SCALE GENOMIC DNA]</scope>
    <source>
        <strain evidence="5 6">DHOF10</strain>
    </source>
</reference>
<dbReference type="EMBL" id="SDMK01000005">
    <property type="protein sequence ID" value="RXS93327.1"/>
    <property type="molecule type" value="Genomic_DNA"/>
</dbReference>
<dbReference type="GO" id="GO:0000976">
    <property type="term" value="F:transcription cis-regulatory region binding"/>
    <property type="evidence" value="ECO:0007669"/>
    <property type="project" value="TreeGrafter"/>
</dbReference>
<evidence type="ECO:0000313" key="5">
    <source>
        <dbReference type="EMBL" id="RXS93327.1"/>
    </source>
</evidence>
<dbReference type="PROSITE" id="PS50932">
    <property type="entry name" value="HTH_LACI_2"/>
    <property type="match status" value="1"/>
</dbReference>
<evidence type="ECO:0000256" key="3">
    <source>
        <dbReference type="ARBA" id="ARBA00023163"/>
    </source>
</evidence>
<sequence length="340" mass="36863">MAVRLKDIAADLGVSMVTVSKVLRGKPDVGEETRQRVLKRVEELNYRPNMLARGLASGKSYTVGLIVPDLVHTFFAEFAKGLSKALRRRSYQLILASAEEDPEMEREEIDQLLGRGVDALLIASCQSSTEGFASLIESKRPYLLFDRLLPELDAHFVGTDDLQAGRIATEHLISLGRKHIAHIGGEGMSTAADRLAGYRAALEAHGLPFREELTLKRARLEDVGDQTGREAMNQLLQLPQPPDAVFCYNDLTAVGAISAIRAHGLRVPEDVAVIGCGNLRLAPYLDVPLSSVDQLSALQGERAAQIALAVIAGKAGQVEKEIRMKPQLIARASTVGKGSL</sequence>
<accession>A0A4Q1S8K2</accession>
<dbReference type="SMART" id="SM00354">
    <property type="entry name" value="HTH_LACI"/>
    <property type="match status" value="1"/>
</dbReference>
<dbReference type="InterPro" id="IPR046335">
    <property type="entry name" value="LacI/GalR-like_sensor"/>
</dbReference>
<evidence type="ECO:0000256" key="1">
    <source>
        <dbReference type="ARBA" id="ARBA00023015"/>
    </source>
</evidence>
<proteinExistence type="predicted"/>
<gene>
    <name evidence="5" type="ORF">ESZ00_18420</name>
</gene>
<dbReference type="AlphaFoldDB" id="A0A4Q1S8K2"/>
<dbReference type="Gene3D" id="3.40.50.2300">
    <property type="match status" value="2"/>
</dbReference>
<keyword evidence="1" id="KW-0805">Transcription regulation</keyword>
<keyword evidence="6" id="KW-1185">Reference proteome</keyword>
<feature type="domain" description="HTH lacI-type" evidence="4">
    <location>
        <begin position="3"/>
        <end position="57"/>
    </location>
</feature>
<name>A0A4Q1S8K2_9BACT</name>
<dbReference type="Pfam" id="PF00356">
    <property type="entry name" value="LacI"/>
    <property type="match status" value="1"/>
</dbReference>
<dbReference type="Gene3D" id="1.10.260.40">
    <property type="entry name" value="lambda repressor-like DNA-binding domains"/>
    <property type="match status" value="1"/>
</dbReference>
<dbReference type="SUPFAM" id="SSF47413">
    <property type="entry name" value="lambda repressor-like DNA-binding domains"/>
    <property type="match status" value="1"/>
</dbReference>
<dbReference type="GO" id="GO:0003700">
    <property type="term" value="F:DNA-binding transcription factor activity"/>
    <property type="evidence" value="ECO:0007669"/>
    <property type="project" value="TreeGrafter"/>
</dbReference>
<dbReference type="CDD" id="cd01392">
    <property type="entry name" value="HTH_LacI"/>
    <property type="match status" value="1"/>
</dbReference>
<dbReference type="Pfam" id="PF13377">
    <property type="entry name" value="Peripla_BP_3"/>
    <property type="match status" value="1"/>
</dbReference>
<dbReference type="OrthoDB" id="9784962at2"/>
<comment type="caution">
    <text evidence="5">The sequence shown here is derived from an EMBL/GenBank/DDBJ whole genome shotgun (WGS) entry which is preliminary data.</text>
</comment>
<dbReference type="InterPro" id="IPR000843">
    <property type="entry name" value="HTH_LacI"/>
</dbReference>
<dbReference type="PANTHER" id="PTHR30146">
    <property type="entry name" value="LACI-RELATED TRANSCRIPTIONAL REPRESSOR"/>
    <property type="match status" value="1"/>
</dbReference>
<evidence type="ECO:0000259" key="4">
    <source>
        <dbReference type="PROSITE" id="PS50932"/>
    </source>
</evidence>
<dbReference type="InterPro" id="IPR028082">
    <property type="entry name" value="Peripla_BP_I"/>
</dbReference>
<keyword evidence="3" id="KW-0804">Transcription</keyword>
<dbReference type="Proteomes" id="UP000290253">
    <property type="component" value="Unassembled WGS sequence"/>
</dbReference>
<dbReference type="RefSeq" id="WP_129209870.1">
    <property type="nucleotide sequence ID" value="NZ_BMGU01000002.1"/>
</dbReference>
<keyword evidence="2" id="KW-0238">DNA-binding</keyword>
<dbReference type="CDD" id="cd06267">
    <property type="entry name" value="PBP1_LacI_sugar_binding-like"/>
    <property type="match status" value="1"/>
</dbReference>
<evidence type="ECO:0000313" key="6">
    <source>
        <dbReference type="Proteomes" id="UP000290253"/>
    </source>
</evidence>
<organism evidence="5 6">
    <name type="scientific">Silvibacterium dinghuense</name>
    <dbReference type="NCBI Taxonomy" id="1560006"/>
    <lineage>
        <taxon>Bacteria</taxon>
        <taxon>Pseudomonadati</taxon>
        <taxon>Acidobacteriota</taxon>
        <taxon>Terriglobia</taxon>
        <taxon>Terriglobales</taxon>
        <taxon>Acidobacteriaceae</taxon>
        <taxon>Silvibacterium</taxon>
    </lineage>
</organism>
<dbReference type="SUPFAM" id="SSF53822">
    <property type="entry name" value="Periplasmic binding protein-like I"/>
    <property type="match status" value="1"/>
</dbReference>
<evidence type="ECO:0000256" key="2">
    <source>
        <dbReference type="ARBA" id="ARBA00023125"/>
    </source>
</evidence>
<protein>
    <submittedName>
        <fullName evidence="5">LacI family transcriptional regulator</fullName>
    </submittedName>
</protein>
<dbReference type="PANTHER" id="PTHR30146:SF109">
    <property type="entry name" value="HTH-TYPE TRANSCRIPTIONAL REGULATOR GALS"/>
    <property type="match status" value="1"/>
</dbReference>
<dbReference type="InterPro" id="IPR010982">
    <property type="entry name" value="Lambda_DNA-bd_dom_sf"/>
</dbReference>